<accession>A0A0A8UM97</accession>
<gene>
    <name evidence="1" type="ORF">LHA_0796</name>
</gene>
<dbReference type="KEGG" id="lha:LHA_0796"/>
<organism evidence="1 2">
    <name type="scientific">Legionella hackeliae</name>
    <dbReference type="NCBI Taxonomy" id="449"/>
    <lineage>
        <taxon>Bacteria</taxon>
        <taxon>Pseudomonadati</taxon>
        <taxon>Pseudomonadota</taxon>
        <taxon>Gammaproteobacteria</taxon>
        <taxon>Legionellales</taxon>
        <taxon>Legionellaceae</taxon>
        <taxon>Legionella</taxon>
    </lineage>
</organism>
<protein>
    <recommendedName>
        <fullName evidence="3">AttH domain-containing protein</fullName>
    </recommendedName>
</protein>
<evidence type="ECO:0000313" key="2">
    <source>
        <dbReference type="Proteomes" id="UP000032803"/>
    </source>
</evidence>
<sequence length="337" mass="37824">MHYGHINNYKAIFKMKVRWQLWFLYFVLFAGSVNTLAATAEPEASPVENKILSLNAVQGDWVFSGTVSNESGERYSYYFQMHRKDSQFHAVAALIDSQTKSLLLFEENNAVIEKPDLSNWHVGHAFLQFNPINNSWVFGIKTKDKKGFNFKADMLRAEQNTPTIQDLRSGVELLVSQTGRLNGHLHTGVDSSEQFVTAPKAWFRQIWVSKPQDSLHPFTGVLCQFNDGSGFYAVNLQETDAWRGAVAGWRNAQGVPVSMSQFVTIKETKEGLWNIQVASPKVNLLLQDVLAKENEPHHLIAGVTNDLMPGFCTISKDEIGQKILPDALKLAVMANAH</sequence>
<keyword evidence="2" id="KW-1185">Reference proteome</keyword>
<reference evidence="2" key="1">
    <citation type="submission" date="2014-09" db="EMBL/GenBank/DDBJ databases">
        <authorList>
            <person name="Gomez-Valero L."/>
        </authorList>
    </citation>
    <scope>NUCLEOTIDE SEQUENCE [LARGE SCALE GENOMIC DNA]</scope>
    <source>
        <strain evidence="2">ATCC35250</strain>
    </source>
</reference>
<name>A0A0A8UM97_LEGHA</name>
<dbReference type="EMBL" id="LN681225">
    <property type="protein sequence ID" value="CEK09878.1"/>
    <property type="molecule type" value="Genomic_DNA"/>
</dbReference>
<evidence type="ECO:0008006" key="3">
    <source>
        <dbReference type="Google" id="ProtNLM"/>
    </source>
</evidence>
<dbReference type="PATRIC" id="fig|449.7.peg.2884"/>
<dbReference type="Proteomes" id="UP000032803">
    <property type="component" value="Chromosome I"/>
</dbReference>
<proteinExistence type="predicted"/>
<dbReference type="AlphaFoldDB" id="A0A0A8UM97"/>
<dbReference type="STRING" id="449.LHA_0796"/>
<dbReference type="HOGENOM" id="CLU_882224_0_0_6"/>
<evidence type="ECO:0000313" key="1">
    <source>
        <dbReference type="EMBL" id="CEK09878.1"/>
    </source>
</evidence>